<dbReference type="PANTHER" id="PTHR21580">
    <property type="entry name" value="SHIPPO-1-RELATED"/>
    <property type="match status" value="1"/>
</dbReference>
<feature type="compositionally biased region" description="Low complexity" evidence="1">
    <location>
        <begin position="857"/>
        <end position="868"/>
    </location>
</feature>
<feature type="compositionally biased region" description="Polar residues" evidence="1">
    <location>
        <begin position="1293"/>
        <end position="1302"/>
    </location>
</feature>
<feature type="compositionally biased region" description="Basic residues" evidence="1">
    <location>
        <begin position="375"/>
        <end position="386"/>
    </location>
</feature>
<feature type="region of interest" description="Disordered" evidence="1">
    <location>
        <begin position="511"/>
        <end position="532"/>
    </location>
</feature>
<feature type="region of interest" description="Disordered" evidence="1">
    <location>
        <begin position="166"/>
        <end position="238"/>
    </location>
</feature>
<feature type="region of interest" description="Disordered" evidence="1">
    <location>
        <begin position="591"/>
        <end position="618"/>
    </location>
</feature>
<feature type="compositionally biased region" description="Polar residues" evidence="1">
    <location>
        <begin position="1423"/>
        <end position="1435"/>
    </location>
</feature>
<dbReference type="Pfam" id="PF07004">
    <property type="entry name" value="SHIPPO-rpt"/>
    <property type="match status" value="33"/>
</dbReference>
<protein>
    <submittedName>
        <fullName evidence="2">Sperm-tail PG-rich repeat, putative</fullName>
    </submittedName>
</protein>
<feature type="region of interest" description="Disordered" evidence="1">
    <location>
        <begin position="2024"/>
        <end position="2050"/>
    </location>
</feature>
<name>A0A1G4I208_TRYEQ</name>
<dbReference type="GeneID" id="92382900"/>
<proteinExistence type="predicted"/>
<feature type="region of interest" description="Disordered" evidence="1">
    <location>
        <begin position="2205"/>
        <end position="2227"/>
    </location>
</feature>
<dbReference type="PANTHER" id="PTHR21580:SF28">
    <property type="entry name" value="BOREALIN N-TERMINAL DOMAIN-CONTAINING PROTEIN-RELATED"/>
    <property type="match status" value="1"/>
</dbReference>
<feature type="region of interest" description="Disordered" evidence="1">
    <location>
        <begin position="1621"/>
        <end position="1680"/>
    </location>
</feature>
<feature type="region of interest" description="Disordered" evidence="1">
    <location>
        <begin position="1278"/>
        <end position="1304"/>
    </location>
</feature>
<feature type="region of interest" description="Disordered" evidence="1">
    <location>
        <begin position="292"/>
        <end position="341"/>
    </location>
</feature>
<dbReference type="Proteomes" id="UP000195570">
    <property type="component" value="Unassembled WGS sequence"/>
</dbReference>
<evidence type="ECO:0000256" key="1">
    <source>
        <dbReference type="SAM" id="MobiDB-lite"/>
    </source>
</evidence>
<feature type="compositionally biased region" description="Basic and acidic residues" evidence="1">
    <location>
        <begin position="212"/>
        <end position="223"/>
    </location>
</feature>
<gene>
    <name evidence="2" type="ORF">TEOVI_000896600</name>
</gene>
<dbReference type="InterPro" id="IPR051291">
    <property type="entry name" value="CIMAP"/>
</dbReference>
<feature type="region of interest" description="Disordered" evidence="1">
    <location>
        <begin position="1353"/>
        <end position="1408"/>
    </location>
</feature>
<feature type="region of interest" description="Disordered" evidence="1">
    <location>
        <begin position="1944"/>
        <end position="1964"/>
    </location>
</feature>
<feature type="region of interest" description="Disordered" evidence="1">
    <location>
        <begin position="468"/>
        <end position="499"/>
    </location>
</feature>
<organism evidence="2 3">
    <name type="scientific">Trypanosoma equiperdum</name>
    <dbReference type="NCBI Taxonomy" id="5694"/>
    <lineage>
        <taxon>Eukaryota</taxon>
        <taxon>Discoba</taxon>
        <taxon>Euglenozoa</taxon>
        <taxon>Kinetoplastea</taxon>
        <taxon>Metakinetoplastina</taxon>
        <taxon>Trypanosomatida</taxon>
        <taxon>Trypanosomatidae</taxon>
        <taxon>Trypanosoma</taxon>
    </lineage>
</organism>
<feature type="region of interest" description="Disordered" evidence="1">
    <location>
        <begin position="369"/>
        <end position="427"/>
    </location>
</feature>
<comment type="caution">
    <text evidence="2">The sequence shown here is derived from an EMBL/GenBank/DDBJ whole genome shotgun (WGS) entry which is preliminary data.</text>
</comment>
<evidence type="ECO:0000313" key="2">
    <source>
        <dbReference type="EMBL" id="SCU65677.1"/>
    </source>
</evidence>
<feature type="compositionally biased region" description="Low complexity" evidence="1">
    <location>
        <begin position="776"/>
        <end position="796"/>
    </location>
</feature>
<reference evidence="2" key="1">
    <citation type="submission" date="2016-09" db="EMBL/GenBank/DDBJ databases">
        <authorList>
            <person name="Hebert L."/>
            <person name="Moumen B."/>
        </authorList>
    </citation>
    <scope>NUCLEOTIDE SEQUENCE [LARGE SCALE GENOMIC DNA]</scope>
    <source>
        <strain evidence="2">OVI</strain>
    </source>
</reference>
<feature type="region of interest" description="Disordered" evidence="1">
    <location>
        <begin position="49"/>
        <end position="79"/>
    </location>
</feature>
<feature type="region of interest" description="Disordered" evidence="1">
    <location>
        <begin position="776"/>
        <end position="803"/>
    </location>
</feature>
<dbReference type="EMBL" id="CZPT02000363">
    <property type="protein sequence ID" value="SCU65677.1"/>
    <property type="molecule type" value="Genomic_DNA"/>
</dbReference>
<sequence length="2395" mass="250180">MDTYSKLSLVKENDVDVNDVQAQVDVMYASILASVDMIMEKEAAAARKGAPTRGAAHHFKQRGTQAASSCASAAPPKPETRCALPATETKEPDEAAETCASQCGCSCAHECTSMGPKASSGCQHVRRHNSQLAATKCRRPHEASAEKVKIPYSTPTGRVVNAATVTRSSQHRFPPSTFGSGRKGMSEPIRKDTSPGPGSYFIADDSNNDSGDCYRGRGAEAGHSKKSHTSGPHHTGVEVVEQKAEKNELLKRQMEILCQCYWKQMPDIDAPKNPAAHASDCPCQSLRTVCTEGDNDDHTSSRSNSGSEAAQPCGSSRKKNSNKKSGATKAHDSFQKSPSVVSPRLVGRLSNRGAVFGISPRCTIFAVDTSDTNTHPKHRSSQRRRGRSEEEVRSGQRAVGDSDVHGSVPSYLKPTKRVDGASAGVSPGPGAYDVSGELGMSALSPGKTATGGVLIGRAERKLHAVNNFPGPGAYDVKEKSMTETSSKKSARTLSSSRRQLSILPTKEAVLIPGPGEYHPEAATLSDARRRSPPAFSFGRAKLLRYGRVPLTSSPPSEPANVPGPGTYDTASVPSDRCTAVSGRSAVITNVRRGGSPWSKERTSPHEVPGPGAYEPVRRESGPAYLMGRRPAERVDTTPGPGHYELPQMSTGPRWLVSESPSAPLEPHPTPGPGEYSVSTYELKHSHSSAPLFPTAPRVLHEGTKVAETLPGPGTYETERQTSPVRSAIMGTAQRVSTLGFDCCADVPGPGTYTALTTVQEPRVVSPLLNAAAPRFAESSEPGAEGAAGVVATPGPGHYDADCGDVGTRGRAAVFGSAPRELPFNEDEAAKKPGPGAYEIAMPKNSPSFSIGQKLDGPEPSVSVPGPGEYDPQDPMPNTRAVVIGEAARFQTSGGEKDRQDVPGPGAYTIERPPEYRGAAVFGTEPRLLTIDHSVGNHDGNDGIGPGSYDPQVPKGPASGAVWSAGPRFAADTLNEVPGPGAYDTRQSPTPTNVVNFGISCGKPSQRADPAEAVPGPGAYAPKDPHGRTIPGVVFGSSPQHPTSPEEREALMRPGVGPGSYEVILPVPHTFHTTFGSAADGRIQEERHGELAVGPGHYNPHDSKASCARSAIIGMAPRLQSHEDSWSIPGPGAYSLDPTTGGASPVGPVSFTTAPRFDNVAGAAAGGDNDVTPGPGYYSIEDRGTLTAAAGVPVFSRGPRVLDLKEREHALLPGPGQYHPEDLSTKVGGAAYSFGVEPRMPQDATENDGTTPGPGAYDVTIPTLTATGTRFGVEPRALGSLNHEEGPGPGTYNVGASRTTSPTAPVYRFPTATREAPSLEGSDVPGPGQYDYTGEDLSHRRAVVSAFPIGPRFATERGEDEAPGPGQYMPHHPQWDSSQAYSFPMGGRNASLTLGTDGPGPGTYSPQEPSLTATAALFGIGPRQTSGGLNNLSGQNHPGPGHYNPALPTDTPSVIFGTAQRDVANTGGIEDAPGPGSYDLRVENREGIAYSIGRAAAQDRMAVDMQKAELPGPGTYSVQPAFPAVDGGSGATSFVKAARFPDGQAAQTEGPGPGAYSIQSAQRTSGPFIGRAPRVATGVGANNNDLREQPGPGHYEVSSGGLGSIVDGGVAMRFTSERFPGLSGGAVGESPGPASYSPAEARGTKDGVSFPQAPRHSPAELNDASSRPGPGDYDIPSTWNTTAGNTYSFGAEERMKAPTVDADVPGPGSYDTNRYLNAYQAGPAFTLKSKPGQNENGGDLPGPGSYDASRYIDESRAGRAFTLRGKSTFNGSSGNGDVPGPGSYDPNRYLEQCQAGPSVSLRGKAAPVGGHDADVPGPGSYDVSSYLERCQMGPAFSLKGKPTCVDENSAGIPGPGSYDANRYLEQFQSGPAFTLRGKGACNGNDSEADVPGPGSYDPNRYLEQHHAGPSFTLKGKATYNGENGIDAPGPGSYDINRCMEQSQAGPSFTLRGKPSDTGQKGPDIPGPGSYDASQYLERCQAGPAFTLRGRDAFNSNSADGDVPGPGSYDVNRYLKQCQSGVSFTLKGKSAQNDNEADAPGPGSYDPNRYLEQHHAGPSFTLKGKATYNGENGIDAPGPGSYDINRYMELCQAGPAFTLKGKASQVEGSADVPGPGSYDVNRYTEQFQSGPAFTLKGKQVTSDGVDADVPGPGSYNVSSYAEQFKPGPAFTVKGKPSGAAENSDGLPGPGSYDTDRYMQQCHSGPAFTLKGKPTYGDGRQTEDVPGPGAYCPRPTETTRAVSFGPLPTVDSTAVFEVRVNATPGPAAYVIPSTLNQKAVPFGAAEREVQCRAEDVPGPGAYLTGGPVVLKPGPAFTFGRGPRSMTLESAQEDAPGPGEYHHPVDARPTVLAFTFASADRFAEFEAGNGVGPGEYYHPYPTETHGGPAFRFPKSMRAA</sequence>
<accession>A0A1G4I208</accession>
<feature type="compositionally biased region" description="Basic and acidic residues" evidence="1">
    <location>
        <begin position="184"/>
        <end position="193"/>
    </location>
</feature>
<dbReference type="VEuPathDB" id="TriTrypDB:TEOVI_000896600"/>
<dbReference type="InterPro" id="IPR010736">
    <property type="entry name" value="SHIPPO-rpt"/>
</dbReference>
<feature type="region of interest" description="Disordered" evidence="1">
    <location>
        <begin position="816"/>
        <end position="877"/>
    </location>
</feature>
<feature type="region of interest" description="Disordered" evidence="1">
    <location>
        <begin position="1989"/>
        <end position="2008"/>
    </location>
</feature>
<evidence type="ECO:0000313" key="3">
    <source>
        <dbReference type="Proteomes" id="UP000195570"/>
    </source>
</evidence>
<dbReference type="RefSeq" id="XP_067077239.1">
    <property type="nucleotide sequence ID" value="XM_067221138.1"/>
</dbReference>
<keyword evidence="3" id="KW-1185">Reference proteome</keyword>
<feature type="region of interest" description="Disordered" evidence="1">
    <location>
        <begin position="889"/>
        <end position="911"/>
    </location>
</feature>
<feature type="compositionally biased region" description="Basic and acidic residues" evidence="1">
    <location>
        <begin position="387"/>
        <end position="404"/>
    </location>
</feature>
<feature type="region of interest" description="Disordered" evidence="1">
    <location>
        <begin position="631"/>
        <end position="673"/>
    </location>
</feature>
<feature type="region of interest" description="Disordered" evidence="1">
    <location>
        <begin position="1565"/>
        <end position="1599"/>
    </location>
</feature>
<feature type="region of interest" description="Disordered" evidence="1">
    <location>
        <begin position="1423"/>
        <end position="1443"/>
    </location>
</feature>